<dbReference type="EMBL" id="WJQU01000003">
    <property type="protein sequence ID" value="KAJ6640109.1"/>
    <property type="molecule type" value="Genomic_DNA"/>
</dbReference>
<dbReference type="Proteomes" id="UP001151699">
    <property type="component" value="Chromosome X"/>
</dbReference>
<dbReference type="Gene3D" id="2.60.120.620">
    <property type="entry name" value="q2cbj1_9rhob like domain"/>
    <property type="match status" value="1"/>
</dbReference>
<protein>
    <submittedName>
        <fullName evidence="1">Uncharacterized protein</fullName>
    </submittedName>
</protein>
<evidence type="ECO:0000313" key="2">
    <source>
        <dbReference type="Proteomes" id="UP001151699"/>
    </source>
</evidence>
<dbReference type="AlphaFoldDB" id="A0A9Q0MZ19"/>
<proteinExistence type="predicted"/>
<evidence type="ECO:0000313" key="1">
    <source>
        <dbReference type="EMBL" id="KAJ6640109.1"/>
    </source>
</evidence>
<gene>
    <name evidence="1" type="ORF">Bhyg_12858</name>
</gene>
<organism evidence="1 2">
    <name type="scientific">Pseudolycoriella hygida</name>
    <dbReference type="NCBI Taxonomy" id="35572"/>
    <lineage>
        <taxon>Eukaryota</taxon>
        <taxon>Metazoa</taxon>
        <taxon>Ecdysozoa</taxon>
        <taxon>Arthropoda</taxon>
        <taxon>Hexapoda</taxon>
        <taxon>Insecta</taxon>
        <taxon>Pterygota</taxon>
        <taxon>Neoptera</taxon>
        <taxon>Endopterygota</taxon>
        <taxon>Diptera</taxon>
        <taxon>Nematocera</taxon>
        <taxon>Sciaroidea</taxon>
        <taxon>Sciaridae</taxon>
        <taxon>Pseudolycoriella</taxon>
    </lineage>
</organism>
<keyword evidence="2" id="KW-1185">Reference proteome</keyword>
<comment type="caution">
    <text evidence="1">The sequence shown here is derived from an EMBL/GenBank/DDBJ whole genome shotgun (WGS) entry which is preliminary data.</text>
</comment>
<accession>A0A9Q0MZ19</accession>
<reference evidence="1" key="1">
    <citation type="submission" date="2022-07" db="EMBL/GenBank/DDBJ databases">
        <authorList>
            <person name="Trinca V."/>
            <person name="Uliana J.V.C."/>
            <person name="Torres T.T."/>
            <person name="Ward R.J."/>
            <person name="Monesi N."/>
        </authorList>
    </citation>
    <scope>NUCLEOTIDE SEQUENCE</scope>
    <source>
        <strain evidence="1">HSMRA1968</strain>
        <tissue evidence="1">Whole embryos</tissue>
    </source>
</reference>
<name>A0A9Q0MZ19_9DIPT</name>
<sequence>MLRRLCIDKAVEDFELLKERVHAPTVNEIKHFLLPTNDISLKISRDDVNILINLSKELSEGEIERLITISDITVFGSHEMNVTIRNSADIPAKYLDLNMNLGLFDQVVSNRIVKLYKLVTYKANGFYEWHLCPPSKDVRGTIVLNLITRYAGGALEFKDRMGNNLRFFNGGDGSAEKVTGIYFPTGISHRSVMVTQGYKVSLLFTVGNVSRATIENIERPIAALASFSHALAIAKINFQYLTSVWINMPDGFMNLIRNQCHQLKVAICEAITISEPKLGTRAFDFNQYADFYMYNGNRVVRNPNFRANVDLPLKFCIIQHLMGDHSQFAQVNTYFDEREGHYEYLTIRYYKGFVINPAWTTN</sequence>